<keyword evidence="1" id="KW-0472">Membrane</keyword>
<dbReference type="SUPFAM" id="SSF52833">
    <property type="entry name" value="Thioredoxin-like"/>
    <property type="match status" value="1"/>
</dbReference>
<dbReference type="EMBL" id="JDYK01000014">
    <property type="protein sequence ID" value="EWS80516.1"/>
    <property type="molecule type" value="Genomic_DNA"/>
</dbReference>
<evidence type="ECO:0000259" key="2">
    <source>
        <dbReference type="Pfam" id="PF00462"/>
    </source>
</evidence>
<feature type="transmembrane region" description="Helical" evidence="1">
    <location>
        <begin position="31"/>
        <end position="49"/>
    </location>
</feature>
<dbReference type="HOGENOM" id="CLU_151727_0_0_11"/>
<evidence type="ECO:0000313" key="3">
    <source>
        <dbReference type="EMBL" id="EWS80516.1"/>
    </source>
</evidence>
<dbReference type="CDD" id="cd02976">
    <property type="entry name" value="NrdH"/>
    <property type="match status" value="1"/>
</dbReference>
<dbReference type="PANTHER" id="PTHR34386">
    <property type="entry name" value="GLUTAREDOXIN"/>
    <property type="match status" value="1"/>
</dbReference>
<name>Z9JRW8_9MICO</name>
<dbReference type="AlphaFoldDB" id="Z9JRW8"/>
<dbReference type="eggNOG" id="COG0695">
    <property type="taxonomic scope" value="Bacteria"/>
</dbReference>
<dbReference type="PATRIC" id="fig|396014.3.peg.2546"/>
<reference evidence="3 4" key="1">
    <citation type="submission" date="2014-02" db="EMBL/GenBank/DDBJ databases">
        <title>Genome sequence of Brachybacterium phenoliresistens strain W13A50.</title>
        <authorList>
            <person name="Wang X."/>
        </authorList>
    </citation>
    <scope>NUCLEOTIDE SEQUENCE [LARGE SCALE GENOMIC DNA]</scope>
    <source>
        <strain evidence="3 4">W13A50</strain>
    </source>
</reference>
<keyword evidence="4" id="KW-1185">Reference proteome</keyword>
<dbReference type="PANTHER" id="PTHR34386:SF1">
    <property type="entry name" value="GLUTAREDOXIN-LIKE PROTEIN NRDH"/>
    <property type="match status" value="1"/>
</dbReference>
<dbReference type="STRING" id="396014.BF93_02580"/>
<protein>
    <submittedName>
        <fullName evidence="3">Glutaredoxin</fullName>
    </submittedName>
</protein>
<organism evidence="3 4">
    <name type="scientific">Brachybacterium phenoliresistens</name>
    <dbReference type="NCBI Taxonomy" id="396014"/>
    <lineage>
        <taxon>Bacteria</taxon>
        <taxon>Bacillati</taxon>
        <taxon>Actinomycetota</taxon>
        <taxon>Actinomycetes</taxon>
        <taxon>Micrococcales</taxon>
        <taxon>Dermabacteraceae</taxon>
        <taxon>Brachybacterium</taxon>
    </lineage>
</organism>
<dbReference type="Pfam" id="PF00462">
    <property type="entry name" value="Glutaredoxin"/>
    <property type="match status" value="1"/>
</dbReference>
<gene>
    <name evidence="3" type="ORF">BF93_02580</name>
</gene>
<dbReference type="GO" id="GO:0009055">
    <property type="term" value="F:electron transfer activity"/>
    <property type="evidence" value="ECO:0007669"/>
    <property type="project" value="TreeGrafter"/>
</dbReference>
<dbReference type="RefSeq" id="WP_232226405.1">
    <property type="nucleotide sequence ID" value="NZ_BAAAOW010000002.1"/>
</dbReference>
<feature type="transmembrane region" description="Helical" evidence="1">
    <location>
        <begin position="9"/>
        <end position="25"/>
    </location>
</feature>
<dbReference type="Proteomes" id="UP000023067">
    <property type="component" value="Unassembled WGS sequence"/>
</dbReference>
<dbReference type="InterPro" id="IPR036249">
    <property type="entry name" value="Thioredoxin-like_sf"/>
</dbReference>
<evidence type="ECO:0000313" key="4">
    <source>
        <dbReference type="Proteomes" id="UP000023067"/>
    </source>
</evidence>
<sequence>MARISFERSGWIGFAVLGLVMGGLFAAEGRFVAAVLAAGALLGLAWWMAPWRGGRSPRHAALAELPAQDRRVVIYWRPGCAFCSRLRAALGDAGKQATWVNIWQDEEAAEYVRSVNGGDETVPTVVLDGQPVTNPDPRRVREHLR</sequence>
<dbReference type="PROSITE" id="PS51354">
    <property type="entry name" value="GLUTAREDOXIN_2"/>
    <property type="match status" value="1"/>
</dbReference>
<keyword evidence="1" id="KW-1133">Transmembrane helix</keyword>
<comment type="caution">
    <text evidence="3">The sequence shown here is derived from an EMBL/GenBank/DDBJ whole genome shotgun (WGS) entry which is preliminary data.</text>
</comment>
<dbReference type="GO" id="GO:0045454">
    <property type="term" value="P:cell redox homeostasis"/>
    <property type="evidence" value="ECO:0007669"/>
    <property type="project" value="TreeGrafter"/>
</dbReference>
<proteinExistence type="predicted"/>
<evidence type="ECO:0000256" key="1">
    <source>
        <dbReference type="SAM" id="Phobius"/>
    </source>
</evidence>
<dbReference type="Gene3D" id="3.40.30.10">
    <property type="entry name" value="Glutaredoxin"/>
    <property type="match status" value="1"/>
</dbReference>
<dbReference type="InterPro" id="IPR051548">
    <property type="entry name" value="Grx-like_ET"/>
</dbReference>
<feature type="domain" description="Glutaredoxin" evidence="2">
    <location>
        <begin position="72"/>
        <end position="131"/>
    </location>
</feature>
<keyword evidence="1" id="KW-0812">Transmembrane</keyword>
<dbReference type="InterPro" id="IPR002109">
    <property type="entry name" value="Glutaredoxin"/>
</dbReference>
<accession>Z9JRW8</accession>